<dbReference type="Gene3D" id="3.40.190.10">
    <property type="entry name" value="Periplasmic binding protein-like II"/>
    <property type="match status" value="1"/>
</dbReference>
<accession>A0AAD8I0M6</accession>
<dbReference type="FunFam" id="3.40.190.10:FF:000054">
    <property type="entry name" value="Glutamate receptor"/>
    <property type="match status" value="1"/>
</dbReference>
<evidence type="ECO:0000256" key="9">
    <source>
        <dbReference type="ARBA" id="ARBA00023170"/>
    </source>
</evidence>
<evidence type="ECO:0000259" key="17">
    <source>
        <dbReference type="SMART" id="SM00079"/>
    </source>
</evidence>
<name>A0AAD8I0M6_9APIA</name>
<comment type="caution">
    <text evidence="18">The sequence shown here is derived from an EMBL/GenBank/DDBJ whole genome shotgun (WGS) entry which is preliminary data.</text>
</comment>
<evidence type="ECO:0000256" key="5">
    <source>
        <dbReference type="ARBA" id="ARBA00022729"/>
    </source>
</evidence>
<dbReference type="Gene3D" id="3.40.50.2300">
    <property type="match status" value="1"/>
</dbReference>
<keyword evidence="4 15" id="KW-0812">Transmembrane</keyword>
<gene>
    <name evidence="18" type="ORF">POM88_031593</name>
</gene>
<reference evidence="18" key="2">
    <citation type="submission" date="2023-05" db="EMBL/GenBank/DDBJ databases">
        <authorList>
            <person name="Schelkunov M.I."/>
        </authorList>
    </citation>
    <scope>NUCLEOTIDE SEQUENCE</scope>
    <source>
        <strain evidence="18">Hsosn_3</strain>
        <tissue evidence="18">Leaf</tissue>
    </source>
</reference>
<evidence type="ECO:0000256" key="10">
    <source>
        <dbReference type="ARBA" id="ARBA00023180"/>
    </source>
</evidence>
<feature type="disulfide bond" evidence="14">
    <location>
        <begin position="742"/>
        <end position="802"/>
    </location>
</feature>
<evidence type="ECO:0000256" key="1">
    <source>
        <dbReference type="ARBA" id="ARBA00004141"/>
    </source>
</evidence>
<dbReference type="SMART" id="SM00079">
    <property type="entry name" value="PBPe"/>
    <property type="match status" value="1"/>
</dbReference>
<dbReference type="Proteomes" id="UP001237642">
    <property type="component" value="Unassembled WGS sequence"/>
</dbReference>
<feature type="transmembrane region" description="Helical" evidence="15">
    <location>
        <begin position="820"/>
        <end position="838"/>
    </location>
</feature>
<keyword evidence="7 13" id="KW-0406">Ion transport</keyword>
<evidence type="ECO:0000256" key="16">
    <source>
        <dbReference type="SAM" id="SignalP"/>
    </source>
</evidence>
<dbReference type="SUPFAM" id="SSF53822">
    <property type="entry name" value="Periplasmic binding protein-like I"/>
    <property type="match status" value="1"/>
</dbReference>
<evidence type="ECO:0000256" key="12">
    <source>
        <dbReference type="ARBA" id="ARBA00023303"/>
    </source>
</evidence>
<keyword evidence="11 13" id="KW-1071">Ligand-gated ion channel</keyword>
<dbReference type="AlphaFoldDB" id="A0AAD8I0M6"/>
<organism evidence="18 19">
    <name type="scientific">Heracleum sosnowskyi</name>
    <dbReference type="NCBI Taxonomy" id="360622"/>
    <lineage>
        <taxon>Eukaryota</taxon>
        <taxon>Viridiplantae</taxon>
        <taxon>Streptophyta</taxon>
        <taxon>Embryophyta</taxon>
        <taxon>Tracheophyta</taxon>
        <taxon>Spermatophyta</taxon>
        <taxon>Magnoliopsida</taxon>
        <taxon>eudicotyledons</taxon>
        <taxon>Gunneridae</taxon>
        <taxon>Pentapetalae</taxon>
        <taxon>asterids</taxon>
        <taxon>campanulids</taxon>
        <taxon>Apiales</taxon>
        <taxon>Apiaceae</taxon>
        <taxon>Apioideae</taxon>
        <taxon>apioid superclade</taxon>
        <taxon>Tordylieae</taxon>
        <taxon>Tordyliinae</taxon>
        <taxon>Heracleum</taxon>
    </lineage>
</organism>
<keyword evidence="14" id="KW-1015">Disulfide bond</keyword>
<dbReference type="InterPro" id="IPR028082">
    <property type="entry name" value="Peripla_BP_I"/>
</dbReference>
<dbReference type="SUPFAM" id="SSF53850">
    <property type="entry name" value="Periplasmic binding protein-like II"/>
    <property type="match status" value="1"/>
</dbReference>
<keyword evidence="6 15" id="KW-1133">Transmembrane helix</keyword>
<evidence type="ECO:0000256" key="2">
    <source>
        <dbReference type="ARBA" id="ARBA00008685"/>
    </source>
</evidence>
<feature type="transmembrane region" description="Helical" evidence="15">
    <location>
        <begin position="577"/>
        <end position="595"/>
    </location>
</feature>
<dbReference type="EMBL" id="JAUIZM010000007">
    <property type="protein sequence ID" value="KAK1375400.1"/>
    <property type="molecule type" value="Genomic_DNA"/>
</dbReference>
<feature type="signal peptide" evidence="16">
    <location>
        <begin position="1"/>
        <end position="30"/>
    </location>
</feature>
<comment type="subcellular location">
    <subcellularLocation>
        <location evidence="1">Membrane</location>
        <topology evidence="1">Multi-pass membrane protein</topology>
    </subcellularLocation>
</comment>
<feature type="transmembrane region" description="Helical" evidence="15">
    <location>
        <begin position="637"/>
        <end position="657"/>
    </location>
</feature>
<evidence type="ECO:0000256" key="8">
    <source>
        <dbReference type="ARBA" id="ARBA00023136"/>
    </source>
</evidence>
<evidence type="ECO:0000256" key="15">
    <source>
        <dbReference type="SAM" id="Phobius"/>
    </source>
</evidence>
<evidence type="ECO:0000313" key="19">
    <source>
        <dbReference type="Proteomes" id="UP001237642"/>
    </source>
</evidence>
<keyword evidence="9 13" id="KW-0675">Receptor</keyword>
<protein>
    <recommendedName>
        <fullName evidence="13">Glutamate receptor</fullName>
    </recommendedName>
</protein>
<keyword evidence="8 13" id="KW-0472">Membrane</keyword>
<evidence type="ECO:0000256" key="11">
    <source>
        <dbReference type="ARBA" id="ARBA00023286"/>
    </source>
</evidence>
<dbReference type="FunFam" id="3.40.50.2300:FF:000188">
    <property type="entry name" value="Glutamate receptor"/>
    <property type="match status" value="1"/>
</dbReference>
<evidence type="ECO:0000256" key="7">
    <source>
        <dbReference type="ARBA" id="ARBA00023065"/>
    </source>
</evidence>
<evidence type="ECO:0000256" key="4">
    <source>
        <dbReference type="ARBA" id="ARBA00022692"/>
    </source>
</evidence>
<dbReference type="Gene3D" id="1.10.287.70">
    <property type="match status" value="1"/>
</dbReference>
<dbReference type="GO" id="GO:0015276">
    <property type="term" value="F:ligand-gated monoatomic ion channel activity"/>
    <property type="evidence" value="ECO:0007669"/>
    <property type="project" value="InterPro"/>
</dbReference>
<keyword evidence="10" id="KW-0325">Glycoprotein</keyword>
<comment type="similarity">
    <text evidence="2 13">Belongs to the glutamate-gated ion channel (TC 1.A.10.1) family.</text>
</comment>
<feature type="chain" id="PRO_5042249130" description="Glutamate receptor" evidence="16">
    <location>
        <begin position="31"/>
        <end position="887"/>
    </location>
</feature>
<sequence length="887" mass="99629">MACKLKDYMNQTSLTVFLLMIIVSCRRTAAETQAMKISAIINSSTRTGKEAKVAMDIAVRNFNTISKRDQIFLQLHDIQEIPLHEAAAVLIREEAQALVYTEPEENSIQQIAEIGNQAQVPVISFASDAIPQRFKSLQWPYLVQVSSNVTEQIQCSAAIIRSFNWRKIITVIELDSNGGDSGTSAVLSEALLGSGVEIEHRLVLPPITSIMADPQSFIHNDMKELASKNSRVFIVLKSSMSMATHLFKEAQRSGLMGIDSVWIVMDDIASLLHYLNTSAISSMGGVLGIKPYFSEKRPDFVLFKSQFMKAFQSEYSNIDNLNIGIHALRAYDSITAVSKALLQLRSGNNSGTLYNLLNTHLAEHFTGLSTNQINLHNKEQSKFSVHMLVNVVPNNYTDIGFWSPEFGFCKGLVNSSSRELIIGCGNMEVLADAVRWPGGISRVPKGWSMPSCGKKLLIGVPGRAYFEKFVKVDWNKSSSRGQPPISGYCIDIFNEVLKILGYPLHFEFRPQNCLHDELVEYVANGTYDSLVGDITILEKRSDLVDFTQPFDESGLTVLVTVKDDKSWIFLRPFTKEMWALSFALLIYTVLVVWLLERQTNPEFQGPWHDQLCLAVWFTFSIIFFAQREEGRSNYTRVVAFAWFFVVLALTTIYTASLSSQLTVTRLRPNITDIDWLRTTNAKIGCAPDSFVCRYLQDVLDFKAENIRYVSSEDKYPGEFAKSNISAAFLELPYEKAFLSRYCEDYTVPKDMKYKGDRFGGLGFVFAKGSPITFDVSKAILTLSENGVLKQLYENRFAPSSKCKASQNDLEDPESLSWKSFWGLYLFSAAISTISYILFAANRCHQLYQEGNNNADNKTQDSELDDACLSNNLVTAEPSNDDIQRTSV</sequence>
<dbReference type="GO" id="GO:0016020">
    <property type="term" value="C:membrane"/>
    <property type="evidence" value="ECO:0007669"/>
    <property type="project" value="UniProtKB-SubCell"/>
</dbReference>
<dbReference type="Pfam" id="PF01094">
    <property type="entry name" value="ANF_receptor"/>
    <property type="match status" value="1"/>
</dbReference>
<feature type="domain" description="Ionotropic glutamate receptor C-terminal" evidence="17">
    <location>
        <begin position="457"/>
        <end position="798"/>
    </location>
</feature>
<dbReference type="PANTHER" id="PTHR18966">
    <property type="entry name" value="IONOTROPIC GLUTAMATE RECEPTOR"/>
    <property type="match status" value="1"/>
</dbReference>
<dbReference type="InterPro" id="IPR001828">
    <property type="entry name" value="ANF_lig-bd_rcpt"/>
</dbReference>
<keyword evidence="3 13" id="KW-0813">Transport</keyword>
<evidence type="ECO:0000313" key="18">
    <source>
        <dbReference type="EMBL" id="KAK1375400.1"/>
    </source>
</evidence>
<keyword evidence="19" id="KW-1185">Reference proteome</keyword>
<keyword evidence="12 13" id="KW-0407">Ion channel</keyword>
<dbReference type="InterPro" id="IPR019594">
    <property type="entry name" value="Glu/Gly-bd"/>
</dbReference>
<dbReference type="FunFam" id="1.10.287.70:FF:000172">
    <property type="entry name" value="Glutamate receptor"/>
    <property type="match status" value="1"/>
</dbReference>
<keyword evidence="5 16" id="KW-0732">Signal</keyword>
<dbReference type="InterPro" id="IPR017103">
    <property type="entry name" value="Iontropic_Glu_rcpt_pln"/>
</dbReference>
<dbReference type="InterPro" id="IPR015683">
    <property type="entry name" value="Ionotropic_Glu_rcpt"/>
</dbReference>
<evidence type="ECO:0000256" key="6">
    <source>
        <dbReference type="ARBA" id="ARBA00022989"/>
    </source>
</evidence>
<dbReference type="Pfam" id="PF00060">
    <property type="entry name" value="Lig_chan"/>
    <property type="match status" value="1"/>
</dbReference>
<evidence type="ECO:0000256" key="14">
    <source>
        <dbReference type="PIRSR" id="PIRSR037090-50"/>
    </source>
</evidence>
<dbReference type="InterPro" id="IPR001320">
    <property type="entry name" value="Iontro_rcpt_C"/>
</dbReference>
<evidence type="ECO:0000256" key="3">
    <source>
        <dbReference type="ARBA" id="ARBA00022448"/>
    </source>
</evidence>
<dbReference type="PIRSF" id="PIRSF037090">
    <property type="entry name" value="Iontro_Glu-like_rcpt_pln"/>
    <property type="match status" value="1"/>
</dbReference>
<comment type="function">
    <text evidence="13">Glutamate-gated receptor that probably acts as non-selective cation channel.</text>
</comment>
<proteinExistence type="inferred from homology"/>
<dbReference type="Pfam" id="PF10613">
    <property type="entry name" value="Lig_chan-Glu_bd"/>
    <property type="match status" value="1"/>
</dbReference>
<reference evidence="18" key="1">
    <citation type="submission" date="2023-02" db="EMBL/GenBank/DDBJ databases">
        <title>Genome of toxic invasive species Heracleum sosnowskyi carries increased number of genes despite the absence of recent whole-genome duplications.</title>
        <authorList>
            <person name="Schelkunov M."/>
            <person name="Shtratnikova V."/>
            <person name="Makarenko M."/>
            <person name="Klepikova A."/>
            <person name="Omelchenko D."/>
            <person name="Novikova G."/>
            <person name="Obukhova E."/>
            <person name="Bogdanov V."/>
            <person name="Penin A."/>
            <person name="Logacheva M."/>
        </authorList>
    </citation>
    <scope>NUCLEOTIDE SEQUENCE</scope>
    <source>
        <strain evidence="18">Hsosn_3</strain>
        <tissue evidence="18">Leaf</tissue>
    </source>
</reference>
<evidence type="ECO:0000256" key="13">
    <source>
        <dbReference type="PIRNR" id="PIRNR037090"/>
    </source>
</evidence>
<dbReference type="PROSITE" id="PS51257">
    <property type="entry name" value="PROKAR_LIPOPROTEIN"/>
    <property type="match status" value="1"/>
</dbReference>